<dbReference type="OrthoDB" id="6029at2759"/>
<dbReference type="EMBL" id="NHTK01001368">
    <property type="protein sequence ID" value="PPQ99135.1"/>
    <property type="molecule type" value="Genomic_DNA"/>
</dbReference>
<reference evidence="11 12" key="1">
    <citation type="journal article" date="2018" name="Evol. Lett.">
        <title>Horizontal gene cluster transfer increased hallucinogenic mushroom diversity.</title>
        <authorList>
            <person name="Reynolds H.T."/>
            <person name="Vijayakumar V."/>
            <person name="Gluck-Thaler E."/>
            <person name="Korotkin H.B."/>
            <person name="Matheny P.B."/>
            <person name="Slot J.C."/>
        </authorList>
    </citation>
    <scope>NUCLEOTIDE SEQUENCE [LARGE SCALE GENOMIC DNA]</scope>
    <source>
        <strain evidence="11 12">2629</strain>
    </source>
</reference>
<gene>
    <name evidence="11" type="ORF">CVT24_009325</name>
</gene>
<keyword evidence="6" id="KW-0274">FAD</keyword>
<dbReference type="Pfam" id="PF00355">
    <property type="entry name" value="Rieske"/>
    <property type="match status" value="1"/>
</dbReference>
<dbReference type="Gene3D" id="3.50.50.60">
    <property type="entry name" value="FAD/NAD(P)-binding domain"/>
    <property type="match status" value="2"/>
</dbReference>
<dbReference type="Gene3D" id="3.30.390.30">
    <property type="match status" value="1"/>
</dbReference>
<dbReference type="STRING" id="181874.A0A409Y7R2"/>
<keyword evidence="7" id="KW-0560">Oxidoreductase</keyword>
<feature type="domain" description="Rieske" evidence="10">
    <location>
        <begin position="6"/>
        <end position="117"/>
    </location>
</feature>
<dbReference type="InterPro" id="IPR023753">
    <property type="entry name" value="FAD/NAD-binding_dom"/>
</dbReference>
<dbReference type="InterPro" id="IPR016156">
    <property type="entry name" value="FAD/NAD-linked_Rdtase_dimer_sf"/>
</dbReference>
<dbReference type="SUPFAM" id="SSF50022">
    <property type="entry name" value="ISP domain"/>
    <property type="match status" value="1"/>
</dbReference>
<keyword evidence="8" id="KW-0408">Iron</keyword>
<dbReference type="GO" id="GO:0005737">
    <property type="term" value="C:cytoplasm"/>
    <property type="evidence" value="ECO:0007669"/>
    <property type="project" value="TreeGrafter"/>
</dbReference>
<dbReference type="GO" id="GO:0016651">
    <property type="term" value="F:oxidoreductase activity, acting on NAD(P)H"/>
    <property type="evidence" value="ECO:0007669"/>
    <property type="project" value="TreeGrafter"/>
</dbReference>
<evidence type="ECO:0000256" key="7">
    <source>
        <dbReference type="ARBA" id="ARBA00023002"/>
    </source>
</evidence>
<dbReference type="Pfam" id="PF07992">
    <property type="entry name" value="Pyr_redox_2"/>
    <property type="match status" value="1"/>
</dbReference>
<dbReference type="FunCoup" id="A0A409Y7R2">
    <property type="interactions" value="259"/>
</dbReference>
<dbReference type="PRINTS" id="PR00411">
    <property type="entry name" value="PNDRDTASEI"/>
</dbReference>
<evidence type="ECO:0000256" key="6">
    <source>
        <dbReference type="ARBA" id="ARBA00022827"/>
    </source>
</evidence>
<dbReference type="Proteomes" id="UP000284842">
    <property type="component" value="Unassembled WGS sequence"/>
</dbReference>
<evidence type="ECO:0000313" key="12">
    <source>
        <dbReference type="Proteomes" id="UP000284842"/>
    </source>
</evidence>
<comment type="similarity">
    <text evidence="2">Belongs to the FAD-dependent oxidoreductase family.</text>
</comment>
<keyword evidence="12" id="KW-1185">Reference proteome</keyword>
<keyword evidence="5" id="KW-0479">Metal-binding</keyword>
<evidence type="ECO:0000256" key="5">
    <source>
        <dbReference type="ARBA" id="ARBA00022723"/>
    </source>
</evidence>
<dbReference type="PANTHER" id="PTHR43557">
    <property type="entry name" value="APOPTOSIS-INDUCING FACTOR 1"/>
    <property type="match status" value="1"/>
</dbReference>
<proteinExistence type="inferred from homology"/>
<evidence type="ECO:0000256" key="8">
    <source>
        <dbReference type="ARBA" id="ARBA00023004"/>
    </source>
</evidence>
<dbReference type="PROSITE" id="PS51296">
    <property type="entry name" value="RIESKE"/>
    <property type="match status" value="1"/>
</dbReference>
<comment type="caution">
    <text evidence="11">The sequence shown here is derived from an EMBL/GenBank/DDBJ whole genome shotgun (WGS) entry which is preliminary data.</text>
</comment>
<comment type="cofactor">
    <cofactor evidence="1">
        <name>FAD</name>
        <dbReference type="ChEBI" id="CHEBI:57692"/>
    </cofactor>
</comment>
<evidence type="ECO:0000256" key="9">
    <source>
        <dbReference type="ARBA" id="ARBA00023014"/>
    </source>
</evidence>
<dbReference type="SUPFAM" id="SSF55424">
    <property type="entry name" value="FAD/NAD-linked reductases, dimerisation (C-terminal) domain"/>
    <property type="match status" value="1"/>
</dbReference>
<sequence>MSAKTIAVLDASELKDGNMKEVDFEDGKVLLYRLDDKVHATSAWCTHYGAPLAKGVLTADGRVTWYFFIRRFHVEALITEGIMLACFNVCTGDIEEAPALMSLHTFKTEVKDGKIHVTAVPADTQKKNLARQPKLVSTGANSTGKGVVIVGGGPGAFHAVETLREVGYPGPINILTKEEYPPIDRTKLSKALTTDPNSILLRTAADLKIKYGTNVRVGTEVTSIDTEKKTVTIGNNEETIPYDGLILATGSIPRKLPVEGADLENVYTFRGIDDAKRVDTSAQEGKRVVFIGSSFIALELIVCLSKRKLASIDVVGMEEFPLENVLGKAVGAGLKKHFENMGVKFHMSTKVDKIVARDDDPKLAKEVIVNGEPLACDFVVMAVGARPATDFLKGSGIELEADGGIRVDRYLRVRTGRDTKLVFAIGDIAHYPLPTGEEVRIEHWNVAANMGRAVGAIMCGNPWPYTKIPVFWSALGQQLRYTGLGLKWDDIKIVGDPDSLKFIAYYIKKSKIVAVASMQNDPVVSKAAELFRLGIMPVADYVISGEV</sequence>
<dbReference type="InterPro" id="IPR050446">
    <property type="entry name" value="FAD-oxidoreductase/Apoptosis"/>
</dbReference>
<dbReference type="Gene3D" id="2.102.10.10">
    <property type="entry name" value="Rieske [2Fe-2S] iron-sulphur domain"/>
    <property type="match status" value="1"/>
</dbReference>
<accession>A0A409Y7R2</accession>
<evidence type="ECO:0000256" key="3">
    <source>
        <dbReference type="ARBA" id="ARBA00022630"/>
    </source>
</evidence>
<evidence type="ECO:0000259" key="10">
    <source>
        <dbReference type="PROSITE" id="PS51296"/>
    </source>
</evidence>
<evidence type="ECO:0000256" key="2">
    <source>
        <dbReference type="ARBA" id="ARBA00006442"/>
    </source>
</evidence>
<protein>
    <recommendedName>
        <fullName evidence="10">Rieske domain-containing protein</fullName>
    </recommendedName>
</protein>
<keyword evidence="4" id="KW-0001">2Fe-2S</keyword>
<dbReference type="AlphaFoldDB" id="A0A409Y7R2"/>
<dbReference type="PANTHER" id="PTHR43557:SF2">
    <property type="entry name" value="RIESKE DOMAIN-CONTAINING PROTEIN-RELATED"/>
    <property type="match status" value="1"/>
</dbReference>
<evidence type="ECO:0000256" key="1">
    <source>
        <dbReference type="ARBA" id="ARBA00001974"/>
    </source>
</evidence>
<dbReference type="GO" id="GO:0051537">
    <property type="term" value="F:2 iron, 2 sulfur cluster binding"/>
    <property type="evidence" value="ECO:0007669"/>
    <property type="project" value="UniProtKB-KW"/>
</dbReference>
<keyword evidence="3" id="KW-0285">Flavoprotein</keyword>
<dbReference type="InterPro" id="IPR036188">
    <property type="entry name" value="FAD/NAD-bd_sf"/>
</dbReference>
<dbReference type="GO" id="GO:0046872">
    <property type="term" value="F:metal ion binding"/>
    <property type="evidence" value="ECO:0007669"/>
    <property type="project" value="UniProtKB-KW"/>
</dbReference>
<dbReference type="InParanoid" id="A0A409Y7R2"/>
<organism evidence="11 12">
    <name type="scientific">Panaeolus cyanescens</name>
    <dbReference type="NCBI Taxonomy" id="181874"/>
    <lineage>
        <taxon>Eukaryota</taxon>
        <taxon>Fungi</taxon>
        <taxon>Dikarya</taxon>
        <taxon>Basidiomycota</taxon>
        <taxon>Agaricomycotina</taxon>
        <taxon>Agaricomycetes</taxon>
        <taxon>Agaricomycetidae</taxon>
        <taxon>Agaricales</taxon>
        <taxon>Agaricineae</taxon>
        <taxon>Galeropsidaceae</taxon>
        <taxon>Panaeolus</taxon>
    </lineage>
</organism>
<dbReference type="PRINTS" id="PR00368">
    <property type="entry name" value="FADPNR"/>
</dbReference>
<evidence type="ECO:0000256" key="4">
    <source>
        <dbReference type="ARBA" id="ARBA00022714"/>
    </source>
</evidence>
<evidence type="ECO:0000313" key="11">
    <source>
        <dbReference type="EMBL" id="PPQ99135.1"/>
    </source>
</evidence>
<dbReference type="InterPro" id="IPR036922">
    <property type="entry name" value="Rieske_2Fe-2S_sf"/>
</dbReference>
<dbReference type="SUPFAM" id="SSF51905">
    <property type="entry name" value="FAD/NAD(P)-binding domain"/>
    <property type="match status" value="1"/>
</dbReference>
<keyword evidence="9" id="KW-0411">Iron-sulfur</keyword>
<name>A0A409Y7R2_9AGAR</name>
<dbReference type="InterPro" id="IPR017941">
    <property type="entry name" value="Rieske_2Fe-2S"/>
</dbReference>